<dbReference type="Pfam" id="PF00534">
    <property type="entry name" value="Glycos_transf_1"/>
    <property type="match status" value="1"/>
</dbReference>
<organism evidence="3 4">
    <name type="scientific">Salibacterium salarium</name>
    <dbReference type="NCBI Taxonomy" id="284579"/>
    <lineage>
        <taxon>Bacteria</taxon>
        <taxon>Bacillati</taxon>
        <taxon>Bacillota</taxon>
        <taxon>Bacilli</taxon>
        <taxon>Bacillales</taxon>
        <taxon>Bacillaceae</taxon>
    </lineage>
</organism>
<evidence type="ECO:0000313" key="3">
    <source>
        <dbReference type="EMBL" id="RSL33650.1"/>
    </source>
</evidence>
<dbReference type="Proteomes" id="UP000275076">
    <property type="component" value="Unassembled WGS sequence"/>
</dbReference>
<evidence type="ECO:0000259" key="2">
    <source>
        <dbReference type="Pfam" id="PF13579"/>
    </source>
</evidence>
<dbReference type="PANTHER" id="PTHR45947">
    <property type="entry name" value="SULFOQUINOVOSYL TRANSFERASE SQD2"/>
    <property type="match status" value="1"/>
</dbReference>
<accession>A0A3R9REH0</accession>
<dbReference type="InterPro" id="IPR001296">
    <property type="entry name" value="Glyco_trans_1"/>
</dbReference>
<sequence length="369" mass="40929">MMRILVISNMYPSDQAPTFGIFVKNQVEALMNKGNQVDVAAITNPNMGRKNVMKKYSSWILGTFRRLLSGGKSYDVIHAHYAFPSGVLARWFYKRFGTPYVVTCHGGDLNKMAKKGRFFHNQTQQILQDAAHVIVVGHDLEQQVTEDFHISSEKVSVFSMGVDRSVFYPRPKREVRATLEVPPDEKHLLFVGNMIEEKGIGDLIEALPHVKQRFPSMRLHVVGPAKQEAYVDGLKQRIQVLGLKEQVHFHGPKSQTVVAEWMAAADVFILPSHIEGFGLVAVEAMACETAVVGTNTGGLAHLLTDGAGALTEPHQPESLAENILDVLENDDKRGAMIEKAAERVDANDADQMTENVLAIYEAAQQRNGK</sequence>
<dbReference type="SUPFAM" id="SSF53756">
    <property type="entry name" value="UDP-Glycosyltransferase/glycogen phosphorylase"/>
    <property type="match status" value="1"/>
</dbReference>
<dbReference type="GO" id="GO:0016757">
    <property type="term" value="F:glycosyltransferase activity"/>
    <property type="evidence" value="ECO:0007669"/>
    <property type="project" value="InterPro"/>
</dbReference>
<reference evidence="3 4" key="1">
    <citation type="submission" date="2018-10" db="EMBL/GenBank/DDBJ databases">
        <title>Draft genome sequence of Bacillus salarius IM0101, isolated from a hypersaline soil in Inner Mongolia, China.</title>
        <authorList>
            <person name="Yamprayoonswat W."/>
            <person name="Boonvisut S."/>
            <person name="Jumpathong W."/>
            <person name="Sittihan S."/>
            <person name="Ruangsuj P."/>
            <person name="Wanthongcharoen S."/>
            <person name="Thongpramul N."/>
            <person name="Pimmason S."/>
            <person name="Yu B."/>
            <person name="Yasawong M."/>
        </authorList>
    </citation>
    <scope>NUCLEOTIDE SEQUENCE [LARGE SCALE GENOMIC DNA]</scope>
    <source>
        <strain evidence="3 4">IM0101</strain>
    </source>
</reference>
<dbReference type="InterPro" id="IPR050194">
    <property type="entry name" value="Glycosyltransferase_grp1"/>
</dbReference>
<gene>
    <name evidence="3" type="ORF">D7Z54_10095</name>
</gene>
<comment type="caution">
    <text evidence="3">The sequence shown here is derived from an EMBL/GenBank/DDBJ whole genome shotgun (WGS) entry which is preliminary data.</text>
</comment>
<dbReference type="RefSeq" id="WP_125555707.1">
    <property type="nucleotide sequence ID" value="NZ_RBVX01000007.1"/>
</dbReference>
<keyword evidence="3" id="KW-0808">Transferase</keyword>
<dbReference type="OrthoDB" id="9797829at2"/>
<dbReference type="Pfam" id="PF13579">
    <property type="entry name" value="Glyco_trans_4_4"/>
    <property type="match status" value="1"/>
</dbReference>
<dbReference type="InterPro" id="IPR028098">
    <property type="entry name" value="Glyco_trans_4-like_N"/>
</dbReference>
<proteinExistence type="predicted"/>
<dbReference type="Gene3D" id="3.40.50.2000">
    <property type="entry name" value="Glycogen Phosphorylase B"/>
    <property type="match status" value="2"/>
</dbReference>
<feature type="domain" description="Glycosyltransferase subfamily 4-like N-terminal" evidence="2">
    <location>
        <begin position="61"/>
        <end position="160"/>
    </location>
</feature>
<evidence type="ECO:0000313" key="4">
    <source>
        <dbReference type="Proteomes" id="UP000275076"/>
    </source>
</evidence>
<name>A0A3R9REH0_9BACI</name>
<dbReference type="AlphaFoldDB" id="A0A3R9REH0"/>
<dbReference type="EMBL" id="RBVX01000007">
    <property type="protein sequence ID" value="RSL33650.1"/>
    <property type="molecule type" value="Genomic_DNA"/>
</dbReference>
<evidence type="ECO:0000259" key="1">
    <source>
        <dbReference type="Pfam" id="PF00534"/>
    </source>
</evidence>
<dbReference type="PANTHER" id="PTHR45947:SF3">
    <property type="entry name" value="SULFOQUINOVOSYL TRANSFERASE SQD2"/>
    <property type="match status" value="1"/>
</dbReference>
<keyword evidence="4" id="KW-1185">Reference proteome</keyword>
<feature type="domain" description="Glycosyl transferase family 1" evidence="1">
    <location>
        <begin position="173"/>
        <end position="342"/>
    </location>
</feature>
<protein>
    <submittedName>
        <fullName evidence="3">Glycosyltransferase family 4 protein</fullName>
    </submittedName>
</protein>